<evidence type="ECO:0000313" key="4">
    <source>
        <dbReference type="EMBL" id="CAA9198019.1"/>
    </source>
</evidence>
<dbReference type="InterPro" id="IPR010982">
    <property type="entry name" value="Lambda_DNA-bd_dom_sf"/>
</dbReference>
<dbReference type="Gene3D" id="1.10.260.40">
    <property type="entry name" value="lambda repressor-like DNA-binding domains"/>
    <property type="match status" value="1"/>
</dbReference>
<accession>A0ABM8KI16</accession>
<keyword evidence="1" id="KW-0238">DNA-binding</keyword>
<dbReference type="SUPFAM" id="SSF47413">
    <property type="entry name" value="lambda repressor-like DNA-binding domains"/>
    <property type="match status" value="1"/>
</dbReference>
<sequence>MDGKLCLTMNILVGNKLKILRKNKKLSQEEVADCLHISQSAYARMESGESSSWANHILKICEIFKIAPEELLKVEDLKLDVDRKEKLSVETGVQLSDKVIKQYEERIKELRKVIKNLKRDKRH</sequence>
<feature type="coiled-coil region" evidence="2">
    <location>
        <begin position="93"/>
        <end position="120"/>
    </location>
</feature>
<reference evidence="4 5" key="1">
    <citation type="submission" date="2020-02" db="EMBL/GenBank/DDBJ databases">
        <authorList>
            <person name="Criscuolo A."/>
        </authorList>
    </citation>
    <scope>NUCLEOTIDE SEQUENCE [LARGE SCALE GENOMIC DNA]</scope>
    <source>
        <strain evidence="4">CECT7796</strain>
    </source>
</reference>
<evidence type="ECO:0000313" key="5">
    <source>
        <dbReference type="Proteomes" id="UP000474567"/>
    </source>
</evidence>
<evidence type="ECO:0000259" key="3">
    <source>
        <dbReference type="PROSITE" id="PS50943"/>
    </source>
</evidence>
<comment type="caution">
    <text evidence="4">The sequence shown here is derived from an EMBL/GenBank/DDBJ whole genome shotgun (WGS) entry which is preliminary data.</text>
</comment>
<keyword evidence="5" id="KW-1185">Reference proteome</keyword>
<gene>
    <name evidence="4" type="ORF">FLACOL7796_01970</name>
</gene>
<dbReference type="InterPro" id="IPR001387">
    <property type="entry name" value="Cro/C1-type_HTH"/>
</dbReference>
<dbReference type="CDD" id="cd00093">
    <property type="entry name" value="HTH_XRE"/>
    <property type="match status" value="1"/>
</dbReference>
<keyword evidence="2" id="KW-0175">Coiled coil</keyword>
<dbReference type="EMBL" id="CADCST010000078">
    <property type="protein sequence ID" value="CAA9198019.1"/>
    <property type="molecule type" value="Genomic_DNA"/>
</dbReference>
<proteinExistence type="predicted"/>
<organism evidence="4 5">
    <name type="scientific">Flavobacterium collinsii</name>
    <dbReference type="NCBI Taxonomy" id="1114861"/>
    <lineage>
        <taxon>Bacteria</taxon>
        <taxon>Pseudomonadati</taxon>
        <taxon>Bacteroidota</taxon>
        <taxon>Flavobacteriia</taxon>
        <taxon>Flavobacteriales</taxon>
        <taxon>Flavobacteriaceae</taxon>
        <taxon>Flavobacterium</taxon>
    </lineage>
</organism>
<dbReference type="SMART" id="SM00530">
    <property type="entry name" value="HTH_XRE"/>
    <property type="match status" value="1"/>
</dbReference>
<dbReference type="Proteomes" id="UP000474567">
    <property type="component" value="Unassembled WGS sequence"/>
</dbReference>
<evidence type="ECO:0000256" key="1">
    <source>
        <dbReference type="ARBA" id="ARBA00023125"/>
    </source>
</evidence>
<evidence type="ECO:0000256" key="2">
    <source>
        <dbReference type="SAM" id="Coils"/>
    </source>
</evidence>
<dbReference type="Pfam" id="PF12844">
    <property type="entry name" value="HTH_19"/>
    <property type="match status" value="1"/>
</dbReference>
<feature type="domain" description="HTH cro/C1-type" evidence="3">
    <location>
        <begin position="17"/>
        <end position="71"/>
    </location>
</feature>
<dbReference type="PROSITE" id="PS50943">
    <property type="entry name" value="HTH_CROC1"/>
    <property type="match status" value="1"/>
</dbReference>
<dbReference type="PANTHER" id="PTHR46558">
    <property type="entry name" value="TRACRIPTIONAL REGULATORY PROTEIN-RELATED-RELATED"/>
    <property type="match status" value="1"/>
</dbReference>
<protein>
    <recommendedName>
        <fullName evidence="3">HTH cro/C1-type domain-containing protein</fullName>
    </recommendedName>
</protein>
<name>A0ABM8KI16_9FLAO</name>
<dbReference type="PANTHER" id="PTHR46558:SF4">
    <property type="entry name" value="DNA-BIDING PHAGE PROTEIN"/>
    <property type="match status" value="1"/>
</dbReference>